<keyword evidence="2" id="KW-0645">Protease</keyword>
<dbReference type="Gene3D" id="3.10.170.10">
    <property type="match status" value="1"/>
</dbReference>
<keyword evidence="5" id="KW-0378">Hydrolase</keyword>
<protein>
    <submittedName>
        <fullName evidence="11">T9SS C-terminal target domain-containing protein</fullName>
    </submittedName>
</protein>
<name>A0A3M0FZ15_9FLAO</name>
<comment type="caution">
    <text evidence="11">The sequence shown here is derived from an EMBL/GenBank/DDBJ whole genome shotgun (WGS) entry which is preliminary data.</text>
</comment>
<evidence type="ECO:0000256" key="8">
    <source>
        <dbReference type="PIRSR" id="PIRSR623612-1"/>
    </source>
</evidence>
<dbReference type="Pfam" id="PF00041">
    <property type="entry name" value="fn3"/>
    <property type="match status" value="2"/>
</dbReference>
<dbReference type="PRINTS" id="PR00730">
    <property type="entry name" value="THERMOLYSIN"/>
</dbReference>
<dbReference type="RefSeq" id="WP_121917993.1">
    <property type="nucleotide sequence ID" value="NZ_REFV01000012.1"/>
</dbReference>
<dbReference type="CDD" id="cd09597">
    <property type="entry name" value="M4_TLP"/>
    <property type="match status" value="1"/>
</dbReference>
<dbReference type="InterPro" id="IPR050728">
    <property type="entry name" value="Zinc_Metalloprotease_M4"/>
</dbReference>
<dbReference type="NCBIfam" id="TIGR04183">
    <property type="entry name" value="Por_Secre_tail"/>
    <property type="match status" value="1"/>
</dbReference>
<dbReference type="InterPro" id="IPR011096">
    <property type="entry name" value="FTP_domain"/>
</dbReference>
<keyword evidence="4 9" id="KW-0732">Signal</keyword>
<dbReference type="Proteomes" id="UP000281985">
    <property type="component" value="Unassembled WGS sequence"/>
</dbReference>
<evidence type="ECO:0000313" key="12">
    <source>
        <dbReference type="Proteomes" id="UP000281985"/>
    </source>
</evidence>
<feature type="active site" description="Proton donor" evidence="8">
    <location>
        <position position="442"/>
    </location>
</feature>
<evidence type="ECO:0000256" key="4">
    <source>
        <dbReference type="ARBA" id="ARBA00022729"/>
    </source>
</evidence>
<keyword evidence="7" id="KW-0482">Metalloprotease</keyword>
<dbReference type="Pfam" id="PF18962">
    <property type="entry name" value="Por_Secre_tail"/>
    <property type="match status" value="1"/>
</dbReference>
<reference evidence="11 12" key="1">
    <citation type="submission" date="2018-10" db="EMBL/GenBank/DDBJ databases">
        <title>Dokdonia luteus sp. nov., isolated from sea water.</title>
        <authorList>
            <person name="Zhou L.Y."/>
            <person name="Du Z.J."/>
        </authorList>
    </citation>
    <scope>NUCLEOTIDE SEQUENCE [LARGE SCALE GENOMIC DNA]</scope>
    <source>
        <strain evidence="11 12">SH27</strain>
    </source>
</reference>
<proteinExistence type="inferred from homology"/>
<dbReference type="InterPro" id="IPR023612">
    <property type="entry name" value="Peptidase_M4"/>
</dbReference>
<dbReference type="Gene3D" id="1.10.390.10">
    <property type="entry name" value="Neutral Protease Domain 2"/>
    <property type="match status" value="1"/>
</dbReference>
<feature type="signal peptide" evidence="9">
    <location>
        <begin position="1"/>
        <end position="24"/>
    </location>
</feature>
<sequence length="1305" mass="142506">MMKNYLKSFTLLFALLIYSSTLYSQEVNKSSSVIHLDGKTIFNSTDSKGALLSLTKTKGDKFKFIKKSESTDELGFKIEKYSSSYNGIPIAFSTTTVISKDGVIKKVINDLPDMNVYNTDQNFIAKTTAFLKAKDAFPSENYAWEDSEQSKKMGYTKPEGTLTILPKLAGISDQSRAVYAFDMMSLKPVNREVVYIDAVTGDFVFSKALIYHQDTPAQGQSVYNGLVQFTAREYIPGNYELRNTSLGAEIETKDAQGSLAFNAAPVTSTSTVFNNQSAVQAHFGMESAYNYFKNEHNRNSFDGNGTKIRSTVNTADFGYVNNAFWYQDQIYFTRTSGTSNPLSHLEVAGHELSHGVVQYSASLIYSNESGQLNESFADIFGFMSKYKAINVKDWEIGRGLDPAKPTEGFRNMENPNIHFDPKFYHGTHWTDDPFNLDNGGVHTNSGVQNHWFYLITEGQSGTNEVGNTYNITGIGPDKAAAIAYRNLTVYLSPSSQYHDSRVGSIEAARDLYGIGSPEEIAVTDAWHTVGVGPAYGQTSITCGPADVIFEIDIDGNPQDIMLYVIDQNGGLVVGAGPGSFENEVPGTTYVSQPLALPSLGSYKIHIYDLDGDGLTTGGYSGGFRMKDLNGNILMELNNFDFSKGAEYCVGNAGTRVFDFEQPVGPSYFNLTSVSDTTADFEWGTYTDNVAVVASYLYLNKQIQPYYAGNTGTITGLLPCTTYTVVAFATDPDNNVSSPGGKITFTTTGASCDSQAPSIPINLVANNVAEQSLDLSWDASVDNVGVAGYKVFQDGVQIADVSSNAATVTGLITGTAYGFEVLAYDGAGNESAKSAVLNITTAASSCAQSLQLEMTFGTNPEFLQWIIKDANYVVVKASANGQYYNQTPGSSLTENIDISTLPDGDYNFIFVDFGSNGTSYELKDGNNVLTSGSNIIYGQTDQICLRVSNGDTLDLIPPSTITDLSLVSNTATEATLSWTPATDNEGIFSQLLLVNGSVWANIWQAGTNQYTIGNLTPGITYNFEILTWDVGGNFSGESNTVTATTQGAMTSVTLNQGYFETSWDGWIDGGWDAHRRTDARSLEGNRSIRLRDNSGQNSSMISPTFDLTAYDYMNFEFLVHVFSFEGQENFFLEFNNGSGWQVVSNFVNNVEIFNNGDFQMNATIRNSDFAFSQNSRLRLRCDASGNGDQIFVDATLIEGITGGNLPSTSGTVVTTLGANSIKESNDVIEYDEIIVYPNPVQNTFELKGLTEEDFIQISVYDMKGSLVKTFNDYDQSYDISTLQAGVYIVRCTMIDGEETNQRLIKK</sequence>
<organism evidence="11 12">
    <name type="scientific">Dokdonia sinensis</name>
    <dbReference type="NCBI Taxonomy" id="2479847"/>
    <lineage>
        <taxon>Bacteria</taxon>
        <taxon>Pseudomonadati</taxon>
        <taxon>Bacteroidota</taxon>
        <taxon>Flavobacteriia</taxon>
        <taxon>Flavobacteriales</taxon>
        <taxon>Flavobacteriaceae</taxon>
        <taxon>Dokdonia</taxon>
    </lineage>
</organism>
<gene>
    <name evidence="11" type="ORF">EAX61_12260</name>
</gene>
<evidence type="ECO:0000259" key="10">
    <source>
        <dbReference type="PROSITE" id="PS50853"/>
    </source>
</evidence>
<evidence type="ECO:0000256" key="1">
    <source>
        <dbReference type="ARBA" id="ARBA00009388"/>
    </source>
</evidence>
<dbReference type="InterPro" id="IPR036116">
    <property type="entry name" value="FN3_sf"/>
</dbReference>
<dbReference type="GO" id="GO:0006508">
    <property type="term" value="P:proteolysis"/>
    <property type="evidence" value="ECO:0007669"/>
    <property type="project" value="UniProtKB-KW"/>
</dbReference>
<evidence type="ECO:0000313" key="11">
    <source>
        <dbReference type="EMBL" id="RMB57137.1"/>
    </source>
</evidence>
<dbReference type="InterPro" id="IPR013783">
    <property type="entry name" value="Ig-like_fold"/>
</dbReference>
<dbReference type="InterPro" id="IPR001570">
    <property type="entry name" value="Peptidase_M4_C_domain"/>
</dbReference>
<dbReference type="OrthoDB" id="9792152at2"/>
<dbReference type="SUPFAM" id="SSF55486">
    <property type="entry name" value="Metalloproteases ('zincins'), catalytic domain"/>
    <property type="match status" value="1"/>
</dbReference>
<evidence type="ECO:0000256" key="5">
    <source>
        <dbReference type="ARBA" id="ARBA00022801"/>
    </source>
</evidence>
<dbReference type="PANTHER" id="PTHR33794">
    <property type="entry name" value="BACILLOLYSIN"/>
    <property type="match status" value="1"/>
</dbReference>
<dbReference type="InterPro" id="IPR013856">
    <property type="entry name" value="Peptidase_M4_domain"/>
</dbReference>
<accession>A0A3M0FZ15</accession>
<dbReference type="SUPFAM" id="SSF49265">
    <property type="entry name" value="Fibronectin type III"/>
    <property type="match status" value="2"/>
</dbReference>
<feature type="domain" description="Fibronectin type-III" evidence="10">
    <location>
        <begin position="758"/>
        <end position="843"/>
    </location>
</feature>
<dbReference type="InterPro" id="IPR027268">
    <property type="entry name" value="Peptidase_M4/M1_CTD_sf"/>
</dbReference>
<dbReference type="EMBL" id="REFV01000012">
    <property type="protein sequence ID" value="RMB57137.1"/>
    <property type="molecule type" value="Genomic_DNA"/>
</dbReference>
<dbReference type="Pfam" id="PF01447">
    <property type="entry name" value="Peptidase_M4"/>
    <property type="match status" value="1"/>
</dbReference>
<feature type="active site" evidence="8">
    <location>
        <position position="351"/>
    </location>
</feature>
<feature type="chain" id="PRO_5018284464" evidence="9">
    <location>
        <begin position="25"/>
        <end position="1305"/>
    </location>
</feature>
<evidence type="ECO:0000256" key="7">
    <source>
        <dbReference type="ARBA" id="ARBA00023049"/>
    </source>
</evidence>
<dbReference type="Pfam" id="PF02868">
    <property type="entry name" value="Peptidase_M4_C"/>
    <property type="match status" value="1"/>
</dbReference>
<dbReference type="InterPro" id="IPR026444">
    <property type="entry name" value="Secre_tail"/>
</dbReference>
<keyword evidence="3" id="KW-0479">Metal-binding</keyword>
<evidence type="ECO:0000256" key="2">
    <source>
        <dbReference type="ARBA" id="ARBA00022670"/>
    </source>
</evidence>
<evidence type="ECO:0000256" key="3">
    <source>
        <dbReference type="ARBA" id="ARBA00022723"/>
    </source>
</evidence>
<comment type="similarity">
    <text evidence="1">Belongs to the peptidase M4 family.</text>
</comment>
<dbReference type="GO" id="GO:0046872">
    <property type="term" value="F:metal ion binding"/>
    <property type="evidence" value="ECO:0007669"/>
    <property type="project" value="UniProtKB-KW"/>
</dbReference>
<dbReference type="SMART" id="SM00060">
    <property type="entry name" value="FN3"/>
    <property type="match status" value="3"/>
</dbReference>
<evidence type="ECO:0000256" key="6">
    <source>
        <dbReference type="ARBA" id="ARBA00022833"/>
    </source>
</evidence>
<dbReference type="GO" id="GO:0004222">
    <property type="term" value="F:metalloendopeptidase activity"/>
    <property type="evidence" value="ECO:0007669"/>
    <property type="project" value="InterPro"/>
</dbReference>
<keyword evidence="12" id="KW-1185">Reference proteome</keyword>
<dbReference type="PANTHER" id="PTHR33794:SF1">
    <property type="entry name" value="BACILLOLYSIN"/>
    <property type="match status" value="1"/>
</dbReference>
<feature type="domain" description="Fibronectin type-III" evidence="10">
    <location>
        <begin position="956"/>
        <end position="1047"/>
    </location>
</feature>
<dbReference type="InterPro" id="IPR003961">
    <property type="entry name" value="FN3_dom"/>
</dbReference>
<dbReference type="Gene3D" id="2.60.40.10">
    <property type="entry name" value="Immunoglobulins"/>
    <property type="match status" value="3"/>
</dbReference>
<evidence type="ECO:0000256" key="9">
    <source>
        <dbReference type="SAM" id="SignalP"/>
    </source>
</evidence>
<dbReference type="Pfam" id="PF07504">
    <property type="entry name" value="FTP"/>
    <property type="match status" value="1"/>
</dbReference>
<dbReference type="CDD" id="cd00063">
    <property type="entry name" value="FN3"/>
    <property type="match status" value="2"/>
</dbReference>
<keyword evidence="6" id="KW-0862">Zinc</keyword>
<dbReference type="PROSITE" id="PS50853">
    <property type="entry name" value="FN3"/>
    <property type="match status" value="2"/>
</dbReference>